<sequence>MPRTPTTPAQVSGHRFLFRRIEHALVRADARMLHDPLRTRGRALVVGGALVAIMAAGTAVLTLVRPGAAAVAEADLLVVEGSQAMYVRVDKRLHPVANLASARLILGQPAVPQRVREDALGRAEIGFPLGIPGAPRVPAETLTLDAESGVAVEMCEYTSSELAAAPSIRKTVTRLADAEQESARENSLTFLAHDGVHTWLIHRGNRARIDPADPAVSRALGIDGAPVRPVGQAMLRSIPEASPVEIPAIPNRGHSTGFAVPFDTVGNIVQVRDRRVVVLADGAATLTSVLGELLGAVGSVEEATEEQLATIPVAPALKVKGLPDERPVFSSAIGWMCSSRHYTGQADVGRSPGETVAEPRVAWSSEQPSGREIAYPHADGQGPAVDGFIDGRAEKAHALPVRTAGTMHLISPEGTRYKVQNRTALSELGFGYAVAIDWPMLAPFRLGAELTRQDSLRPIGLRGTPPTASAQE</sequence>
<dbReference type="AlphaFoldDB" id="A0A0K2GY59"/>
<dbReference type="NCBIfam" id="TIGR03919">
    <property type="entry name" value="T7SS_EccB"/>
    <property type="match status" value="1"/>
</dbReference>
<dbReference type="EMBL" id="CP006841">
    <property type="protein sequence ID" value="ALA66729.1"/>
    <property type="molecule type" value="Genomic_DNA"/>
</dbReference>
<dbReference type="Gene3D" id="3.30.2390.20">
    <property type="entry name" value="Type VII secretion system EccB, repeat 1 domain"/>
    <property type="match status" value="1"/>
</dbReference>
<dbReference type="Pfam" id="PF05108">
    <property type="entry name" value="T7SS_ESX1_EccB"/>
    <property type="match status" value="1"/>
</dbReference>
<dbReference type="Proteomes" id="UP000058446">
    <property type="component" value="Chromosome"/>
</dbReference>
<evidence type="ECO:0000313" key="3">
    <source>
        <dbReference type="Proteomes" id="UP000058446"/>
    </source>
</evidence>
<dbReference type="PANTHER" id="PTHR40765">
    <property type="entry name" value="ESX-2 SECRETION SYSTEM ATPASE ECCB2"/>
    <property type="match status" value="1"/>
</dbReference>
<dbReference type="OrthoDB" id="3847604at2"/>
<name>A0A0K2GY59_9CORY</name>
<dbReference type="InterPro" id="IPR044857">
    <property type="entry name" value="T7SS_EccB_R1"/>
</dbReference>
<keyword evidence="1" id="KW-0812">Transmembrane</keyword>
<dbReference type="STRING" id="1408189.CLAC_02165"/>
<dbReference type="RefSeq" id="WP_053411494.1">
    <property type="nucleotide sequence ID" value="NZ_CP006841.1"/>
</dbReference>
<evidence type="ECO:0000313" key="2">
    <source>
        <dbReference type="EMBL" id="ALA66729.1"/>
    </source>
</evidence>
<dbReference type="GO" id="GO:0005576">
    <property type="term" value="C:extracellular region"/>
    <property type="evidence" value="ECO:0007669"/>
    <property type="project" value="TreeGrafter"/>
</dbReference>
<proteinExistence type="predicted"/>
<keyword evidence="1" id="KW-1133">Transmembrane helix</keyword>
<dbReference type="KEGG" id="clw:CLAC_02165"/>
<protein>
    <submittedName>
        <fullName evidence="2">Type VII secretion protein</fullName>
    </submittedName>
</protein>
<keyword evidence="1" id="KW-0472">Membrane</keyword>
<organism evidence="2 3">
    <name type="scientific">Corynebacterium lactis RW2-5</name>
    <dbReference type="NCBI Taxonomy" id="1408189"/>
    <lineage>
        <taxon>Bacteria</taxon>
        <taxon>Bacillati</taxon>
        <taxon>Actinomycetota</taxon>
        <taxon>Actinomycetes</taxon>
        <taxon>Mycobacteriales</taxon>
        <taxon>Corynebacteriaceae</taxon>
        <taxon>Corynebacterium</taxon>
    </lineage>
</organism>
<dbReference type="InterPro" id="IPR007795">
    <property type="entry name" value="T7SS_EccB"/>
</dbReference>
<dbReference type="PANTHER" id="PTHR40765:SF2">
    <property type="entry name" value="ESX-2 SECRETION SYSTEM ATPASE ECCB2"/>
    <property type="match status" value="1"/>
</dbReference>
<feature type="transmembrane region" description="Helical" evidence="1">
    <location>
        <begin position="43"/>
        <end position="64"/>
    </location>
</feature>
<reference evidence="2 3" key="1">
    <citation type="submission" date="2013-10" db="EMBL/GenBank/DDBJ databases">
        <title>Complete genome sequence of Corynebacterium lactis DSM 45799(T), isolated from raw cow milk.</title>
        <authorList>
            <person name="Ruckert C."/>
            <person name="Albersmeier A."/>
            <person name="Lipski A."/>
            <person name="Kalinowski J."/>
        </authorList>
    </citation>
    <scope>NUCLEOTIDE SEQUENCE [LARGE SCALE GENOMIC DNA]</scope>
    <source>
        <strain evidence="2 3">RW2-5</strain>
    </source>
</reference>
<gene>
    <name evidence="2" type="ORF">CLAC_02165</name>
</gene>
<accession>A0A0K2GY59</accession>
<keyword evidence="3" id="KW-1185">Reference proteome</keyword>
<evidence type="ECO:0000256" key="1">
    <source>
        <dbReference type="SAM" id="Phobius"/>
    </source>
</evidence>